<dbReference type="InterPro" id="IPR043502">
    <property type="entry name" value="DNA/RNA_pol_sf"/>
</dbReference>
<evidence type="ECO:0008006" key="4">
    <source>
        <dbReference type="Google" id="ProtNLM"/>
    </source>
</evidence>
<dbReference type="EMBL" id="JAJFAZ020000004">
    <property type="protein sequence ID" value="KAI5334872.1"/>
    <property type="molecule type" value="Genomic_DNA"/>
</dbReference>
<gene>
    <name evidence="2" type="ORF">L3X38_025005</name>
</gene>
<evidence type="ECO:0000313" key="2">
    <source>
        <dbReference type="EMBL" id="KAI5334872.1"/>
    </source>
</evidence>
<keyword evidence="3" id="KW-1185">Reference proteome</keyword>
<dbReference type="InterPro" id="IPR053134">
    <property type="entry name" value="RNA-dir_DNA_polymerase"/>
</dbReference>
<sequence>MDVYSGYNQIMKHEDDKANTSFIIERGTYYYKVMPFRLKNVGATYQSHLKRHRSTSQSNQGHPQYEVPCHDERDTKSDGQSNNSQPIPLRSTDKCKLFFKALKKGQRDKWDEECKVAFQNLKTYLTSPFLLSKPILGEDFFIYLAMSNSAISSTLIRQE</sequence>
<name>A0AAD4W2T6_PRUDU</name>
<reference evidence="2 3" key="1">
    <citation type="journal article" date="2022" name="G3 (Bethesda)">
        <title>Whole-genome sequence and methylome profiling of the almond [Prunus dulcis (Mill.) D.A. Webb] cultivar 'Nonpareil'.</title>
        <authorList>
            <person name="D'Amico-Willman K.M."/>
            <person name="Ouma W.Z."/>
            <person name="Meulia T."/>
            <person name="Sideli G.M."/>
            <person name="Gradziel T.M."/>
            <person name="Fresnedo-Ramirez J."/>
        </authorList>
    </citation>
    <scope>NUCLEOTIDE SEQUENCE [LARGE SCALE GENOMIC DNA]</scope>
    <source>
        <strain evidence="2">Clone GOH B32 T37-40</strain>
    </source>
</reference>
<evidence type="ECO:0000313" key="3">
    <source>
        <dbReference type="Proteomes" id="UP001054821"/>
    </source>
</evidence>
<dbReference type="PANTHER" id="PTHR24559:SF431">
    <property type="entry name" value="RNA-DIRECTED DNA POLYMERASE HOMOLOG"/>
    <property type="match status" value="1"/>
</dbReference>
<comment type="caution">
    <text evidence="2">The sequence shown here is derived from an EMBL/GenBank/DDBJ whole genome shotgun (WGS) entry which is preliminary data.</text>
</comment>
<protein>
    <recommendedName>
        <fullName evidence="4">Transposable element protein</fullName>
    </recommendedName>
</protein>
<accession>A0AAD4W2T6</accession>
<proteinExistence type="predicted"/>
<dbReference type="Gene3D" id="3.30.70.270">
    <property type="match status" value="2"/>
</dbReference>
<feature type="region of interest" description="Disordered" evidence="1">
    <location>
        <begin position="48"/>
        <end position="89"/>
    </location>
</feature>
<dbReference type="InterPro" id="IPR043128">
    <property type="entry name" value="Rev_trsase/Diguanyl_cyclase"/>
</dbReference>
<evidence type="ECO:0000256" key="1">
    <source>
        <dbReference type="SAM" id="MobiDB-lite"/>
    </source>
</evidence>
<dbReference type="PANTHER" id="PTHR24559">
    <property type="entry name" value="TRANSPOSON TY3-I GAG-POL POLYPROTEIN"/>
    <property type="match status" value="1"/>
</dbReference>
<dbReference type="Gene3D" id="3.10.10.10">
    <property type="entry name" value="HIV Type 1 Reverse Transcriptase, subunit A, domain 1"/>
    <property type="match status" value="1"/>
</dbReference>
<dbReference type="Proteomes" id="UP001054821">
    <property type="component" value="Chromosome 4"/>
</dbReference>
<organism evidence="2 3">
    <name type="scientific">Prunus dulcis</name>
    <name type="common">Almond</name>
    <name type="synonym">Amygdalus dulcis</name>
    <dbReference type="NCBI Taxonomy" id="3755"/>
    <lineage>
        <taxon>Eukaryota</taxon>
        <taxon>Viridiplantae</taxon>
        <taxon>Streptophyta</taxon>
        <taxon>Embryophyta</taxon>
        <taxon>Tracheophyta</taxon>
        <taxon>Spermatophyta</taxon>
        <taxon>Magnoliopsida</taxon>
        <taxon>eudicotyledons</taxon>
        <taxon>Gunneridae</taxon>
        <taxon>Pentapetalae</taxon>
        <taxon>rosids</taxon>
        <taxon>fabids</taxon>
        <taxon>Rosales</taxon>
        <taxon>Rosaceae</taxon>
        <taxon>Amygdaloideae</taxon>
        <taxon>Amygdaleae</taxon>
        <taxon>Prunus</taxon>
    </lineage>
</organism>
<dbReference type="AlphaFoldDB" id="A0AAD4W2T6"/>
<feature type="compositionally biased region" description="Basic and acidic residues" evidence="1">
    <location>
        <begin position="68"/>
        <end position="77"/>
    </location>
</feature>
<dbReference type="SUPFAM" id="SSF56672">
    <property type="entry name" value="DNA/RNA polymerases"/>
    <property type="match status" value="1"/>
</dbReference>